<dbReference type="AlphaFoldDB" id="A0A0B0P9M0"/>
<accession>A0A0B0P9M0</accession>
<name>A0A0B0P9M0_GOSAR</name>
<dbReference type="GO" id="GO:0004386">
    <property type="term" value="F:helicase activity"/>
    <property type="evidence" value="ECO:0007669"/>
    <property type="project" value="UniProtKB-KW"/>
</dbReference>
<keyword evidence="1" id="KW-0347">Helicase</keyword>
<reference evidence="2" key="1">
    <citation type="submission" date="2014-09" db="EMBL/GenBank/DDBJ databases">
        <authorList>
            <person name="Mudge J."/>
            <person name="Ramaraj T."/>
            <person name="Lindquist I.E."/>
            <person name="Bharti A.K."/>
            <person name="Sundararajan A."/>
            <person name="Cameron C.T."/>
            <person name="Woodward J.E."/>
            <person name="May G.D."/>
            <person name="Brubaker C."/>
            <person name="Broadhvest J."/>
            <person name="Wilkins T.A."/>
        </authorList>
    </citation>
    <scope>NUCLEOTIDE SEQUENCE</scope>
    <source>
        <strain evidence="2">cv. AKA8401</strain>
    </source>
</reference>
<gene>
    <name evidence="1" type="ORF">F383_29175</name>
</gene>
<keyword evidence="1" id="KW-0378">Hydrolase</keyword>
<organism evidence="1 2">
    <name type="scientific">Gossypium arboreum</name>
    <name type="common">Tree cotton</name>
    <name type="synonym">Gossypium nanking</name>
    <dbReference type="NCBI Taxonomy" id="29729"/>
    <lineage>
        <taxon>Eukaryota</taxon>
        <taxon>Viridiplantae</taxon>
        <taxon>Streptophyta</taxon>
        <taxon>Embryophyta</taxon>
        <taxon>Tracheophyta</taxon>
        <taxon>Spermatophyta</taxon>
        <taxon>Magnoliopsida</taxon>
        <taxon>eudicotyledons</taxon>
        <taxon>Gunneridae</taxon>
        <taxon>Pentapetalae</taxon>
        <taxon>rosids</taxon>
        <taxon>malvids</taxon>
        <taxon>Malvales</taxon>
        <taxon>Malvaceae</taxon>
        <taxon>Malvoideae</taxon>
        <taxon>Gossypium</taxon>
    </lineage>
</organism>
<evidence type="ECO:0000313" key="2">
    <source>
        <dbReference type="Proteomes" id="UP000032142"/>
    </source>
</evidence>
<keyword evidence="1" id="KW-0067">ATP-binding</keyword>
<proteinExistence type="predicted"/>
<keyword evidence="1" id="KW-0547">Nucleotide-binding</keyword>
<dbReference type="Proteomes" id="UP000032142">
    <property type="component" value="Unassembled WGS sequence"/>
</dbReference>
<dbReference type="EMBL" id="KN425001">
    <property type="protein sequence ID" value="KHG23398.1"/>
    <property type="molecule type" value="Genomic_DNA"/>
</dbReference>
<evidence type="ECO:0000313" key="1">
    <source>
        <dbReference type="EMBL" id="KHG23398.1"/>
    </source>
</evidence>
<sequence>MIKNHFHHKLTLISSFHELIIISFKYIPVPFHNNFILSLIVFIPNEPLEIIMLDTRGILHTRCHISINGPTHTSCQSRRNYLVLLTQAVKQPQHMSVYSAIGRTYRTSTRIT</sequence>
<protein>
    <submittedName>
        <fullName evidence="1">Helicase/primase complex</fullName>
    </submittedName>
</protein>
<keyword evidence="2" id="KW-1185">Reference proteome</keyword>